<dbReference type="Pfam" id="PF13456">
    <property type="entry name" value="RVT_3"/>
    <property type="match status" value="1"/>
</dbReference>
<gene>
    <name evidence="2" type="ORF">PVK06_027680</name>
</gene>
<dbReference type="EMBL" id="JARKNE010000008">
    <property type="protein sequence ID" value="KAK5812257.1"/>
    <property type="molecule type" value="Genomic_DNA"/>
</dbReference>
<protein>
    <recommendedName>
        <fullName evidence="1">Reverse transcriptase domain-containing protein</fullName>
    </recommendedName>
</protein>
<evidence type="ECO:0000259" key="1">
    <source>
        <dbReference type="PROSITE" id="PS50878"/>
    </source>
</evidence>
<dbReference type="Pfam" id="PF13966">
    <property type="entry name" value="zf-RVT"/>
    <property type="match status" value="1"/>
</dbReference>
<dbReference type="SUPFAM" id="SSF53098">
    <property type="entry name" value="Ribonuclease H-like"/>
    <property type="match status" value="1"/>
</dbReference>
<evidence type="ECO:0000313" key="3">
    <source>
        <dbReference type="Proteomes" id="UP001358586"/>
    </source>
</evidence>
<dbReference type="Proteomes" id="UP001358586">
    <property type="component" value="Chromosome 8"/>
</dbReference>
<dbReference type="PROSITE" id="PS50878">
    <property type="entry name" value="RT_POL"/>
    <property type="match status" value="1"/>
</dbReference>
<dbReference type="InterPro" id="IPR044730">
    <property type="entry name" value="RNase_H-like_dom_plant"/>
</dbReference>
<proteinExistence type="predicted"/>
<dbReference type="PANTHER" id="PTHR31635">
    <property type="entry name" value="REVERSE TRANSCRIPTASE DOMAIN-CONTAINING PROTEIN-RELATED"/>
    <property type="match status" value="1"/>
</dbReference>
<name>A0ABR0P1E4_GOSAR</name>
<organism evidence="2 3">
    <name type="scientific">Gossypium arboreum</name>
    <name type="common">Tree cotton</name>
    <name type="synonym">Gossypium nanking</name>
    <dbReference type="NCBI Taxonomy" id="29729"/>
    <lineage>
        <taxon>Eukaryota</taxon>
        <taxon>Viridiplantae</taxon>
        <taxon>Streptophyta</taxon>
        <taxon>Embryophyta</taxon>
        <taxon>Tracheophyta</taxon>
        <taxon>Spermatophyta</taxon>
        <taxon>Magnoliopsida</taxon>
        <taxon>eudicotyledons</taxon>
        <taxon>Gunneridae</taxon>
        <taxon>Pentapetalae</taxon>
        <taxon>rosids</taxon>
        <taxon>malvids</taxon>
        <taxon>Malvales</taxon>
        <taxon>Malvaceae</taxon>
        <taxon>Malvoideae</taxon>
        <taxon>Gossypium</taxon>
    </lineage>
</organism>
<dbReference type="InterPro" id="IPR002156">
    <property type="entry name" value="RNaseH_domain"/>
</dbReference>
<dbReference type="InterPro" id="IPR036397">
    <property type="entry name" value="RNaseH_sf"/>
</dbReference>
<dbReference type="Gene3D" id="3.30.420.10">
    <property type="entry name" value="Ribonuclease H-like superfamily/Ribonuclease H"/>
    <property type="match status" value="1"/>
</dbReference>
<keyword evidence="3" id="KW-1185">Reference proteome</keyword>
<dbReference type="CDD" id="cd06222">
    <property type="entry name" value="RNase_H_like"/>
    <property type="match status" value="1"/>
</dbReference>
<dbReference type="PANTHER" id="PTHR31635:SF196">
    <property type="entry name" value="REVERSE TRANSCRIPTASE DOMAIN-CONTAINING PROTEIN-RELATED"/>
    <property type="match status" value="1"/>
</dbReference>
<accession>A0ABR0P1E4</accession>
<evidence type="ECO:0000313" key="2">
    <source>
        <dbReference type="EMBL" id="KAK5812257.1"/>
    </source>
</evidence>
<dbReference type="InterPro" id="IPR000477">
    <property type="entry name" value="RT_dom"/>
</dbReference>
<comment type="caution">
    <text evidence="2">The sequence shown here is derived from an EMBL/GenBank/DDBJ whole genome shotgun (WGS) entry which is preliminary data.</text>
</comment>
<sequence length="403" mass="47183">MRSRKNYRKWMTIKLDLEKAYDRISWEFIDASLVAAGIPDLIKKVIMDDISSSTMQILWNEVSFKFFNSLRGVKQGCPLSPYLFVLCMYWLSHLIRSDIVAGSWNSIRLSRSGPKLSHLFFTDDLVIFGKAEMNQAQVLKEILQRFCDFSGHKISTRKSNMYFSKRVDPSVYDQINQFFGFQKVSNIGRYFGVPHLHDRVSRSTLNFVVDKENSWSPKDDIWKFIRKYQGPQRVHLFLWIVVKHRLFSNSERARRGIGQSSECPQCDYVNEDIMHMLRDCSKAKDMWKLIVPLWRSKSVTRSSENASAGRVVRDRDGHWILGFTHYLGRCSPFEAELWGILDGILILLNKGYKTVNIQTDNIVVRALNMEENVDFDITLLRRAKRILRSEEQWKSCMFLESIT</sequence>
<reference evidence="2 3" key="1">
    <citation type="submission" date="2023-03" db="EMBL/GenBank/DDBJ databases">
        <title>WGS of Gossypium arboreum.</title>
        <authorList>
            <person name="Yu D."/>
        </authorList>
    </citation>
    <scope>NUCLEOTIDE SEQUENCE [LARGE SCALE GENOMIC DNA]</scope>
    <source>
        <tissue evidence="2">Leaf</tissue>
    </source>
</reference>
<dbReference type="InterPro" id="IPR012337">
    <property type="entry name" value="RNaseH-like_sf"/>
</dbReference>
<dbReference type="Pfam" id="PF00078">
    <property type="entry name" value="RVT_1"/>
    <property type="match status" value="1"/>
</dbReference>
<feature type="domain" description="Reverse transcriptase" evidence="1">
    <location>
        <begin position="1"/>
        <end position="183"/>
    </location>
</feature>
<dbReference type="InterPro" id="IPR043502">
    <property type="entry name" value="DNA/RNA_pol_sf"/>
</dbReference>
<dbReference type="SUPFAM" id="SSF56672">
    <property type="entry name" value="DNA/RNA polymerases"/>
    <property type="match status" value="1"/>
</dbReference>
<dbReference type="InterPro" id="IPR026960">
    <property type="entry name" value="RVT-Znf"/>
</dbReference>